<dbReference type="SMART" id="SM00906">
    <property type="entry name" value="Fungal_trans"/>
    <property type="match status" value="1"/>
</dbReference>
<reference evidence="8" key="1">
    <citation type="journal article" date="2021" name="J Fungi (Basel)">
        <title>Genomic and Metabolomic Analyses of the Marine Fungus Emericellopsis cladophorae: Insights into Saltwater Adaptability Mechanisms and Its Biosynthetic Potential.</title>
        <authorList>
            <person name="Goncalves M.F.M."/>
            <person name="Hilario S."/>
            <person name="Van de Peer Y."/>
            <person name="Esteves A.C."/>
            <person name="Alves A."/>
        </authorList>
    </citation>
    <scope>NUCLEOTIDE SEQUENCE</scope>
    <source>
        <strain evidence="8">MUM 19.33</strain>
    </source>
</reference>
<gene>
    <name evidence="8" type="ORF">J7T54_000890</name>
</gene>
<feature type="region of interest" description="Disordered" evidence="6">
    <location>
        <begin position="570"/>
        <end position="685"/>
    </location>
</feature>
<dbReference type="Gene3D" id="4.10.240.10">
    <property type="entry name" value="Zn(2)-C6 fungal-type DNA-binding domain"/>
    <property type="match status" value="1"/>
</dbReference>
<dbReference type="EMBL" id="JAGIXG020000011">
    <property type="protein sequence ID" value="KAI6782747.1"/>
    <property type="molecule type" value="Genomic_DNA"/>
</dbReference>
<reference evidence="8" key="2">
    <citation type="submission" date="2022-07" db="EMBL/GenBank/DDBJ databases">
        <authorList>
            <person name="Goncalves M.F.M."/>
            <person name="Hilario S."/>
            <person name="Van De Peer Y."/>
            <person name="Esteves A.C."/>
            <person name="Alves A."/>
        </authorList>
    </citation>
    <scope>NUCLEOTIDE SEQUENCE</scope>
    <source>
        <strain evidence="8">MUM 19.33</strain>
    </source>
</reference>
<proteinExistence type="predicted"/>
<sequence>MATSVARSSAQRAGGACVRCRKGKTKCVYETGEPPCRNCAKGPHECYLPSERMAYLHGQAPGRPVSASHSRPPRDAAPGPAGSIPEPRPLVVASTPSANRTTNAHKEFITNEHLQECERVVLRTFPACVAFHKTSILQDIQAPDHTLEPVLIYSLLAVAARTSRPMIRRYGSPTAGAETWAAKALGPINVNLNNPTLADVQALCLVIVHEWGSGKAVAAYIFLGQAVRMLQMYRIVNSHNSGRDDYGVDGAREEARRRKFVADETQRRTLWLLYMLDCLLTSTPGRRSALTEADYADVSLPCSEDHFDSEEPVYVKTLAQQLEATNHAAVVSPPPGTGEMGDFGFIILAATIWREVVAMLTTNTIYSYHEESVTKLLREVDNLRAMLPYQLADKPGQLKNHVTKGTGDTFAMLHCFLHCSSIFLHRRRLLQEVTATSFHLESFRMTPKCHDLVDRLFTSCHAIITILEAVHNRASREKELAPCFTIFMSFSIFTAGATVAYLSLKGLTPLTAVETAAHIVEHSLRFMSQGTEHWPLMSSWLRHLTVMQRVLHNDAASSSRHNSNAALVRDEVSSNADTADHDQRSVPSSSVPPQHSMPPAGPHINTPFGRGESEPPVTMPRRPGITTINGGPTESPAPAPTNSPPHGSHYASYAPPSESKQLSPPAPASMHGMPNNSHEPVVASKQDMTAPELCAEFERQLLEMDDLAAFMGGGV</sequence>
<comment type="caution">
    <text evidence="8">The sequence shown here is derived from an EMBL/GenBank/DDBJ whole genome shotgun (WGS) entry which is preliminary data.</text>
</comment>
<dbReference type="GeneID" id="75827409"/>
<dbReference type="InterPro" id="IPR050815">
    <property type="entry name" value="TF_fung"/>
</dbReference>
<evidence type="ECO:0000256" key="6">
    <source>
        <dbReference type="SAM" id="MobiDB-lite"/>
    </source>
</evidence>
<dbReference type="Proteomes" id="UP001055219">
    <property type="component" value="Unassembled WGS sequence"/>
</dbReference>
<dbReference type="GO" id="GO:0006351">
    <property type="term" value="P:DNA-templated transcription"/>
    <property type="evidence" value="ECO:0007669"/>
    <property type="project" value="InterPro"/>
</dbReference>
<evidence type="ECO:0000256" key="4">
    <source>
        <dbReference type="ARBA" id="ARBA00023163"/>
    </source>
</evidence>
<dbReference type="PANTHER" id="PTHR47338:SF5">
    <property type="entry name" value="ZN(II)2CYS6 TRANSCRIPTION FACTOR (EUROFUNG)"/>
    <property type="match status" value="1"/>
</dbReference>
<dbReference type="InterPro" id="IPR007219">
    <property type="entry name" value="XnlR_reg_dom"/>
</dbReference>
<dbReference type="InterPro" id="IPR036864">
    <property type="entry name" value="Zn2-C6_fun-type_DNA-bd_sf"/>
</dbReference>
<keyword evidence="4" id="KW-0804">Transcription</keyword>
<evidence type="ECO:0000313" key="9">
    <source>
        <dbReference type="Proteomes" id="UP001055219"/>
    </source>
</evidence>
<dbReference type="Pfam" id="PF00172">
    <property type="entry name" value="Zn_clus"/>
    <property type="match status" value="1"/>
</dbReference>
<keyword evidence="5" id="KW-0539">Nucleus</keyword>
<evidence type="ECO:0000259" key="7">
    <source>
        <dbReference type="PROSITE" id="PS50048"/>
    </source>
</evidence>
<dbReference type="GO" id="GO:0003677">
    <property type="term" value="F:DNA binding"/>
    <property type="evidence" value="ECO:0007669"/>
    <property type="project" value="InterPro"/>
</dbReference>
<dbReference type="AlphaFoldDB" id="A0A9Q0BEB2"/>
<comment type="subcellular location">
    <subcellularLocation>
        <location evidence="1">Nucleus</location>
    </subcellularLocation>
</comment>
<dbReference type="SUPFAM" id="SSF57701">
    <property type="entry name" value="Zn2/Cys6 DNA-binding domain"/>
    <property type="match status" value="1"/>
</dbReference>
<dbReference type="PROSITE" id="PS00463">
    <property type="entry name" value="ZN2_CY6_FUNGAL_1"/>
    <property type="match status" value="1"/>
</dbReference>
<dbReference type="PANTHER" id="PTHR47338">
    <property type="entry name" value="ZN(II)2CYS6 TRANSCRIPTION FACTOR (EUROFUNG)-RELATED"/>
    <property type="match status" value="1"/>
</dbReference>
<evidence type="ECO:0000313" key="8">
    <source>
        <dbReference type="EMBL" id="KAI6782747.1"/>
    </source>
</evidence>
<dbReference type="GO" id="GO:0000981">
    <property type="term" value="F:DNA-binding transcription factor activity, RNA polymerase II-specific"/>
    <property type="evidence" value="ECO:0007669"/>
    <property type="project" value="InterPro"/>
</dbReference>
<dbReference type="Pfam" id="PF04082">
    <property type="entry name" value="Fungal_trans"/>
    <property type="match status" value="1"/>
</dbReference>
<feature type="compositionally biased region" description="Low complexity" evidence="6">
    <location>
        <begin position="585"/>
        <end position="594"/>
    </location>
</feature>
<feature type="domain" description="Zn(2)-C6 fungal-type" evidence="7">
    <location>
        <begin position="16"/>
        <end position="48"/>
    </location>
</feature>
<evidence type="ECO:0000256" key="3">
    <source>
        <dbReference type="ARBA" id="ARBA00023015"/>
    </source>
</evidence>
<dbReference type="CDD" id="cd12148">
    <property type="entry name" value="fungal_TF_MHR"/>
    <property type="match status" value="1"/>
</dbReference>
<evidence type="ECO:0000256" key="2">
    <source>
        <dbReference type="ARBA" id="ARBA00022723"/>
    </source>
</evidence>
<dbReference type="GO" id="GO:0005634">
    <property type="term" value="C:nucleus"/>
    <property type="evidence" value="ECO:0007669"/>
    <property type="project" value="UniProtKB-SubCell"/>
</dbReference>
<dbReference type="GO" id="GO:0008270">
    <property type="term" value="F:zinc ion binding"/>
    <property type="evidence" value="ECO:0007669"/>
    <property type="project" value="InterPro"/>
</dbReference>
<organism evidence="8 9">
    <name type="scientific">Emericellopsis cladophorae</name>
    <dbReference type="NCBI Taxonomy" id="2686198"/>
    <lineage>
        <taxon>Eukaryota</taxon>
        <taxon>Fungi</taxon>
        <taxon>Dikarya</taxon>
        <taxon>Ascomycota</taxon>
        <taxon>Pezizomycotina</taxon>
        <taxon>Sordariomycetes</taxon>
        <taxon>Hypocreomycetidae</taxon>
        <taxon>Hypocreales</taxon>
        <taxon>Bionectriaceae</taxon>
        <taxon>Emericellopsis</taxon>
    </lineage>
</organism>
<dbReference type="PROSITE" id="PS50048">
    <property type="entry name" value="ZN2_CY6_FUNGAL_2"/>
    <property type="match status" value="1"/>
</dbReference>
<feature type="region of interest" description="Disordered" evidence="6">
    <location>
        <begin position="59"/>
        <end position="94"/>
    </location>
</feature>
<evidence type="ECO:0000256" key="5">
    <source>
        <dbReference type="ARBA" id="ARBA00023242"/>
    </source>
</evidence>
<dbReference type="CDD" id="cd00067">
    <property type="entry name" value="GAL4"/>
    <property type="match status" value="1"/>
</dbReference>
<dbReference type="OrthoDB" id="2123952at2759"/>
<accession>A0A9Q0BEB2</accession>
<keyword evidence="9" id="KW-1185">Reference proteome</keyword>
<evidence type="ECO:0000256" key="1">
    <source>
        <dbReference type="ARBA" id="ARBA00004123"/>
    </source>
</evidence>
<dbReference type="RefSeq" id="XP_051363603.1">
    <property type="nucleotide sequence ID" value="XM_051504925.1"/>
</dbReference>
<keyword evidence="2" id="KW-0479">Metal-binding</keyword>
<keyword evidence="3" id="KW-0805">Transcription regulation</keyword>
<name>A0A9Q0BEB2_9HYPO</name>
<protein>
    <submittedName>
        <fullName evidence="8">Transcriptional regulatory protein</fullName>
    </submittedName>
</protein>
<feature type="compositionally biased region" description="Basic and acidic residues" evidence="6">
    <location>
        <begin position="570"/>
        <end position="584"/>
    </location>
</feature>
<dbReference type="InterPro" id="IPR001138">
    <property type="entry name" value="Zn2Cys6_DnaBD"/>
</dbReference>